<dbReference type="Gene3D" id="3.30.559.30">
    <property type="entry name" value="Nonribosomal peptide synthetase, condensation domain"/>
    <property type="match status" value="1"/>
</dbReference>
<dbReference type="PANTHER" id="PTHR45527:SF1">
    <property type="entry name" value="FATTY ACID SYNTHASE"/>
    <property type="match status" value="1"/>
</dbReference>
<dbReference type="AlphaFoldDB" id="A0A9W7ZQH5"/>
<keyword evidence="6" id="KW-1185">Reference proteome</keyword>
<dbReference type="GO" id="GO:0031177">
    <property type="term" value="F:phosphopantetheine binding"/>
    <property type="evidence" value="ECO:0007669"/>
    <property type="project" value="TreeGrafter"/>
</dbReference>
<name>A0A9W7ZQH5_9FUNG</name>
<sequence length="618" mass="68210">DIWVSVLARPALFLQLEHRISQRFGVALDSQNVLACDDLAALTLVIKRSSPSLSPIRTPEYQSNKPKSELISPIKATPYQAQVWLACQLSEDPGQFYHQAKLSIPNQPTHSDVQWVLDQFLSQVDWLRTVVLKEEGRLVAYLLSPKRLSSATQATVGSQSLRRDGLEAAGKVLVSTDMLAVLYQPEPPRLVVRMHQILAPEVLFHLLTEDLQLAFRAKHDGQVFDVSPSLSMGHTATICRLPSDSSVRAYWTETMAEASADLKLPLDRPRTRVPTFSSACLRFDLAQGVIRGLSCPTEGNPVAPLGLWTALVGSYLGRICGSDDALVDVLLYHSVCRGEPYTLFPGHLACPLRVPGAASASSLGDLSAVLSQQLQRSVDHLTPDHDVYAGLPRPPAHPLWHPVRVSVAVDPVEWDAEAQSHPALWHDIIFRICHSGPSPGMTLQYNPDLFDSATVERLAANLLYFCQVALTNSPPLTTVPLVCPAEEHLLLEKFGRSPSEYDPSDTSTSVISLVRDSVQRSPHTVALESHLETVDYTEMDARVNSLARALQHRGIRVQDRVAVIVESRPATVMAMLALWLLRAVYVPVDCTLPEQRQRYTVETAQCTVVLNMTDTRNS</sequence>
<organism evidence="5 6">
    <name type="scientific">Tieghemiomyces parasiticus</name>
    <dbReference type="NCBI Taxonomy" id="78921"/>
    <lineage>
        <taxon>Eukaryota</taxon>
        <taxon>Fungi</taxon>
        <taxon>Fungi incertae sedis</taxon>
        <taxon>Zoopagomycota</taxon>
        <taxon>Kickxellomycotina</taxon>
        <taxon>Dimargaritomycetes</taxon>
        <taxon>Dimargaritales</taxon>
        <taxon>Dimargaritaceae</taxon>
        <taxon>Tieghemiomyces</taxon>
    </lineage>
</organism>
<dbReference type="Gene3D" id="3.40.50.12780">
    <property type="entry name" value="N-terminal domain of ligase-like"/>
    <property type="match status" value="1"/>
</dbReference>
<dbReference type="InterPro" id="IPR042099">
    <property type="entry name" value="ANL_N_sf"/>
</dbReference>
<comment type="caution">
    <text evidence="5">The sequence shown here is derived from an EMBL/GenBank/DDBJ whole genome shotgun (WGS) entry which is preliminary data.</text>
</comment>
<feature type="domain" description="Condensation" evidence="4">
    <location>
        <begin position="76"/>
        <end position="328"/>
    </location>
</feature>
<dbReference type="Gene3D" id="3.30.559.10">
    <property type="entry name" value="Chloramphenicol acetyltransferase-like domain"/>
    <property type="match status" value="1"/>
</dbReference>
<dbReference type="OrthoDB" id="2962993at2759"/>
<dbReference type="GO" id="GO:0005829">
    <property type="term" value="C:cytosol"/>
    <property type="evidence" value="ECO:0007669"/>
    <property type="project" value="TreeGrafter"/>
</dbReference>
<evidence type="ECO:0008006" key="7">
    <source>
        <dbReference type="Google" id="ProtNLM"/>
    </source>
</evidence>
<keyword evidence="1" id="KW-0596">Phosphopantetheine</keyword>
<dbReference type="Proteomes" id="UP001150569">
    <property type="component" value="Unassembled WGS sequence"/>
</dbReference>
<dbReference type="GO" id="GO:0043041">
    <property type="term" value="P:amino acid activation for nonribosomal peptide biosynthetic process"/>
    <property type="evidence" value="ECO:0007669"/>
    <property type="project" value="TreeGrafter"/>
</dbReference>
<keyword evidence="2" id="KW-0597">Phosphoprotein</keyword>
<dbReference type="InterPro" id="IPR000873">
    <property type="entry name" value="AMP-dep_synth/lig_dom"/>
</dbReference>
<dbReference type="Pfam" id="PF00668">
    <property type="entry name" value="Condensation"/>
    <property type="match status" value="1"/>
</dbReference>
<dbReference type="GO" id="GO:0009366">
    <property type="term" value="C:enterobactin synthetase complex"/>
    <property type="evidence" value="ECO:0007669"/>
    <property type="project" value="TreeGrafter"/>
</dbReference>
<dbReference type="SUPFAM" id="SSF56801">
    <property type="entry name" value="Acetyl-CoA synthetase-like"/>
    <property type="match status" value="1"/>
</dbReference>
<dbReference type="EMBL" id="JANBPT010001706">
    <property type="protein sequence ID" value="KAJ1905651.1"/>
    <property type="molecule type" value="Genomic_DNA"/>
</dbReference>
<evidence type="ECO:0000259" key="3">
    <source>
        <dbReference type="Pfam" id="PF00501"/>
    </source>
</evidence>
<evidence type="ECO:0000256" key="2">
    <source>
        <dbReference type="ARBA" id="ARBA00022553"/>
    </source>
</evidence>
<gene>
    <name evidence="5" type="ORF">IWQ60_012241</name>
</gene>
<evidence type="ECO:0000256" key="1">
    <source>
        <dbReference type="ARBA" id="ARBA00022450"/>
    </source>
</evidence>
<proteinExistence type="predicted"/>
<evidence type="ECO:0000259" key="4">
    <source>
        <dbReference type="Pfam" id="PF00668"/>
    </source>
</evidence>
<dbReference type="PANTHER" id="PTHR45527">
    <property type="entry name" value="NONRIBOSOMAL PEPTIDE SYNTHETASE"/>
    <property type="match status" value="1"/>
</dbReference>
<protein>
    <recommendedName>
        <fullName evidence="7">AMP-dependent synthetase/ligase domain-containing protein</fullName>
    </recommendedName>
</protein>
<dbReference type="SUPFAM" id="SSF52777">
    <property type="entry name" value="CoA-dependent acyltransferases"/>
    <property type="match status" value="2"/>
</dbReference>
<evidence type="ECO:0000313" key="5">
    <source>
        <dbReference type="EMBL" id="KAJ1905651.1"/>
    </source>
</evidence>
<dbReference type="GO" id="GO:0009239">
    <property type="term" value="P:enterobactin biosynthetic process"/>
    <property type="evidence" value="ECO:0007669"/>
    <property type="project" value="TreeGrafter"/>
</dbReference>
<dbReference type="InterPro" id="IPR023213">
    <property type="entry name" value="CAT-like_dom_sf"/>
</dbReference>
<feature type="non-terminal residue" evidence="5">
    <location>
        <position position="618"/>
    </location>
</feature>
<reference evidence="5" key="1">
    <citation type="submission" date="2022-07" db="EMBL/GenBank/DDBJ databases">
        <title>Phylogenomic reconstructions and comparative analyses of Kickxellomycotina fungi.</title>
        <authorList>
            <person name="Reynolds N.K."/>
            <person name="Stajich J.E."/>
            <person name="Barry K."/>
            <person name="Grigoriev I.V."/>
            <person name="Crous P."/>
            <person name="Smith M.E."/>
        </authorList>
    </citation>
    <scope>NUCLEOTIDE SEQUENCE</scope>
    <source>
        <strain evidence="5">RSA 861</strain>
    </source>
</reference>
<accession>A0A9W7ZQH5</accession>
<dbReference type="GO" id="GO:0047527">
    <property type="term" value="F:2,3-dihydroxybenzoate-serine ligase activity"/>
    <property type="evidence" value="ECO:0007669"/>
    <property type="project" value="TreeGrafter"/>
</dbReference>
<feature type="domain" description="AMP-dependent synthetase/ligase" evidence="3">
    <location>
        <begin position="515"/>
        <end position="610"/>
    </location>
</feature>
<dbReference type="Pfam" id="PF00501">
    <property type="entry name" value="AMP-binding"/>
    <property type="match status" value="1"/>
</dbReference>
<dbReference type="InterPro" id="IPR001242">
    <property type="entry name" value="Condensation_dom"/>
</dbReference>
<evidence type="ECO:0000313" key="6">
    <source>
        <dbReference type="Proteomes" id="UP001150569"/>
    </source>
</evidence>